<dbReference type="SUPFAM" id="SSF55781">
    <property type="entry name" value="GAF domain-like"/>
    <property type="match status" value="1"/>
</dbReference>
<dbReference type="PIRSF" id="PIRSF036625">
    <property type="entry name" value="GAF_ANTAR"/>
    <property type="match status" value="1"/>
</dbReference>
<dbReference type="InterPro" id="IPR036388">
    <property type="entry name" value="WH-like_DNA-bd_sf"/>
</dbReference>
<dbReference type="InterPro" id="IPR012074">
    <property type="entry name" value="GAF_ANTAR"/>
</dbReference>
<reference evidence="6 7" key="1">
    <citation type="submission" date="2024-03" db="EMBL/GenBank/DDBJ databases">
        <title>Actinomycetospora sp. OC33-EN08, a novel actinomycete isolated from wild orchid (Aerides multiflora).</title>
        <authorList>
            <person name="Suriyachadkun C."/>
        </authorList>
    </citation>
    <scope>NUCLEOTIDE SEQUENCE [LARGE SCALE GENOMIC DNA]</scope>
    <source>
        <strain evidence="6 7">OC33-EN08</strain>
    </source>
</reference>
<dbReference type="SUPFAM" id="SSF52172">
    <property type="entry name" value="CheY-like"/>
    <property type="match status" value="1"/>
</dbReference>
<comment type="caution">
    <text evidence="6">The sequence shown here is derived from an EMBL/GenBank/DDBJ whole genome shotgun (WGS) entry which is preliminary data.</text>
</comment>
<sequence>MDNEEMLRCLRVAARELASKRSIRDLQLTLAHIVEAAVETIPPVEAGGISLTEDGGVTSQHPTSEAVRELDGLQSRLQEGPCITAMIDPPEDGIVVALDLGGKDAERWPGFAPTAVEMGLRSLMSTQLSSEGGPRAALNLYAAEPEAFDAEARLMAGLFGVQVAMLLYGAEQARHLQQAVDSRDLIGQAKGILMERFALDDDGAFRMLVRSSKDTNMKLVEVARWLHDEATQKAAVPEEGPPAR</sequence>
<evidence type="ECO:0000256" key="4">
    <source>
        <dbReference type="ARBA" id="ARBA00023163"/>
    </source>
</evidence>
<name>A0ABU8MX66_9PSEU</name>
<dbReference type="EMBL" id="JBBEGN010000032">
    <property type="protein sequence ID" value="MEJ2871908.1"/>
    <property type="molecule type" value="Genomic_DNA"/>
</dbReference>
<dbReference type="SMART" id="SM01012">
    <property type="entry name" value="ANTAR"/>
    <property type="match status" value="1"/>
</dbReference>
<accession>A0ABU8MX66</accession>
<keyword evidence="7" id="KW-1185">Reference proteome</keyword>
<keyword evidence="4" id="KW-0804">Transcription</keyword>
<evidence type="ECO:0000256" key="1">
    <source>
        <dbReference type="ARBA" id="ARBA00022679"/>
    </source>
</evidence>
<dbReference type="InterPro" id="IPR003018">
    <property type="entry name" value="GAF"/>
</dbReference>
<keyword evidence="2" id="KW-0418">Kinase</keyword>
<organism evidence="6 7">
    <name type="scientific">Actinomycetospora aurantiaca</name>
    <dbReference type="NCBI Taxonomy" id="3129233"/>
    <lineage>
        <taxon>Bacteria</taxon>
        <taxon>Bacillati</taxon>
        <taxon>Actinomycetota</taxon>
        <taxon>Actinomycetes</taxon>
        <taxon>Pseudonocardiales</taxon>
        <taxon>Pseudonocardiaceae</taxon>
        <taxon>Actinomycetospora</taxon>
    </lineage>
</organism>
<evidence type="ECO:0000256" key="3">
    <source>
        <dbReference type="ARBA" id="ARBA00023015"/>
    </source>
</evidence>
<keyword evidence="1" id="KW-0808">Transferase</keyword>
<evidence type="ECO:0000313" key="7">
    <source>
        <dbReference type="Proteomes" id="UP001385809"/>
    </source>
</evidence>
<dbReference type="PROSITE" id="PS50921">
    <property type="entry name" value="ANTAR"/>
    <property type="match status" value="1"/>
</dbReference>
<dbReference type="Pfam" id="PF13185">
    <property type="entry name" value="GAF_2"/>
    <property type="match status" value="1"/>
</dbReference>
<dbReference type="Gene3D" id="3.30.450.40">
    <property type="match status" value="1"/>
</dbReference>
<dbReference type="InterPro" id="IPR029016">
    <property type="entry name" value="GAF-like_dom_sf"/>
</dbReference>
<keyword evidence="3" id="KW-0805">Transcription regulation</keyword>
<dbReference type="InterPro" id="IPR005561">
    <property type="entry name" value="ANTAR"/>
</dbReference>
<dbReference type="Proteomes" id="UP001385809">
    <property type="component" value="Unassembled WGS sequence"/>
</dbReference>
<gene>
    <name evidence="6" type="ORF">WCD74_29400</name>
</gene>
<evidence type="ECO:0000256" key="2">
    <source>
        <dbReference type="ARBA" id="ARBA00022777"/>
    </source>
</evidence>
<dbReference type="Pfam" id="PF03861">
    <property type="entry name" value="ANTAR"/>
    <property type="match status" value="1"/>
</dbReference>
<dbReference type="Gene3D" id="1.10.10.10">
    <property type="entry name" value="Winged helix-like DNA-binding domain superfamily/Winged helix DNA-binding domain"/>
    <property type="match status" value="1"/>
</dbReference>
<evidence type="ECO:0000259" key="5">
    <source>
        <dbReference type="PROSITE" id="PS50921"/>
    </source>
</evidence>
<evidence type="ECO:0000313" key="6">
    <source>
        <dbReference type="EMBL" id="MEJ2871908.1"/>
    </source>
</evidence>
<feature type="domain" description="ANTAR" evidence="5">
    <location>
        <begin position="166"/>
        <end position="227"/>
    </location>
</feature>
<dbReference type="RefSeq" id="WP_337698488.1">
    <property type="nucleotide sequence ID" value="NZ_JBBEGN010000032.1"/>
</dbReference>
<proteinExistence type="predicted"/>
<dbReference type="InterPro" id="IPR011006">
    <property type="entry name" value="CheY-like_superfamily"/>
</dbReference>
<protein>
    <submittedName>
        <fullName evidence="6">GAF and ANTAR domain-containing protein</fullName>
    </submittedName>
</protein>